<gene>
    <name evidence="2" type="ORF">A3D51_02825</name>
</gene>
<name>A0A1G2S794_9BACT</name>
<protein>
    <recommendedName>
        <fullName evidence="1">Nudix hydrolase domain-containing protein</fullName>
    </recommendedName>
</protein>
<sequence length="142" mass="16592">MKRGEDYTGVTVTYLCHDGNGNFLFNKRSTNCRDEHGCWDHGSGAMEFGDTIEGTLKKEIKEEYCADILEYHPLGYRDVHREHDGKKTHWIALDFLVLIDRDKIKNGEPHKFDDIGWFVLDNLPSPLHSQFSTFLKLYRDRI</sequence>
<dbReference type="SUPFAM" id="SSF55811">
    <property type="entry name" value="Nudix"/>
    <property type="match status" value="1"/>
</dbReference>
<evidence type="ECO:0000313" key="2">
    <source>
        <dbReference type="EMBL" id="OHA80994.1"/>
    </source>
</evidence>
<accession>A0A1G2S794</accession>
<dbReference type="Pfam" id="PF00293">
    <property type="entry name" value="NUDIX"/>
    <property type="match status" value="1"/>
</dbReference>
<dbReference type="EMBL" id="MHUT01000012">
    <property type="protein sequence ID" value="OHA80994.1"/>
    <property type="molecule type" value="Genomic_DNA"/>
</dbReference>
<feature type="domain" description="Nudix hydrolase" evidence="1">
    <location>
        <begin position="6"/>
        <end position="140"/>
    </location>
</feature>
<dbReference type="AlphaFoldDB" id="A0A1G2S794"/>
<proteinExistence type="predicted"/>
<reference evidence="2 3" key="1">
    <citation type="journal article" date="2016" name="Nat. Commun.">
        <title>Thousands of microbial genomes shed light on interconnected biogeochemical processes in an aquifer system.</title>
        <authorList>
            <person name="Anantharaman K."/>
            <person name="Brown C.T."/>
            <person name="Hug L.A."/>
            <person name="Sharon I."/>
            <person name="Castelle C.J."/>
            <person name="Probst A.J."/>
            <person name="Thomas B.C."/>
            <person name="Singh A."/>
            <person name="Wilkins M.J."/>
            <person name="Karaoz U."/>
            <person name="Brodie E.L."/>
            <person name="Williams K.H."/>
            <person name="Hubbard S.S."/>
            <person name="Banfield J.F."/>
        </authorList>
    </citation>
    <scope>NUCLEOTIDE SEQUENCE [LARGE SCALE GENOMIC DNA]</scope>
</reference>
<dbReference type="PROSITE" id="PS51462">
    <property type="entry name" value="NUDIX"/>
    <property type="match status" value="1"/>
</dbReference>
<evidence type="ECO:0000259" key="1">
    <source>
        <dbReference type="PROSITE" id="PS51462"/>
    </source>
</evidence>
<dbReference type="InterPro" id="IPR000086">
    <property type="entry name" value="NUDIX_hydrolase_dom"/>
</dbReference>
<dbReference type="Gene3D" id="3.90.79.10">
    <property type="entry name" value="Nucleoside Triphosphate Pyrophosphohydrolase"/>
    <property type="match status" value="1"/>
</dbReference>
<organism evidence="2 3">
    <name type="scientific">Candidatus Yonathbacteria bacterium RIFCSPHIGHO2_02_FULL_44_14</name>
    <dbReference type="NCBI Taxonomy" id="1802724"/>
    <lineage>
        <taxon>Bacteria</taxon>
        <taxon>Candidatus Yonathiibacteriota</taxon>
    </lineage>
</organism>
<dbReference type="Proteomes" id="UP000179118">
    <property type="component" value="Unassembled WGS sequence"/>
</dbReference>
<evidence type="ECO:0000313" key="3">
    <source>
        <dbReference type="Proteomes" id="UP000179118"/>
    </source>
</evidence>
<comment type="caution">
    <text evidence="2">The sequence shown here is derived from an EMBL/GenBank/DDBJ whole genome shotgun (WGS) entry which is preliminary data.</text>
</comment>
<dbReference type="InterPro" id="IPR015797">
    <property type="entry name" value="NUDIX_hydrolase-like_dom_sf"/>
</dbReference>